<dbReference type="PANTHER" id="PTHR42673:SF4">
    <property type="entry name" value="MALEYLACETOACETATE ISOMERASE"/>
    <property type="match status" value="1"/>
</dbReference>
<dbReference type="GO" id="GO:0006559">
    <property type="term" value="P:L-phenylalanine catabolic process"/>
    <property type="evidence" value="ECO:0007669"/>
    <property type="project" value="TreeGrafter"/>
</dbReference>
<gene>
    <name evidence="2" type="ORF">FA15DRAFT_671260</name>
</gene>
<dbReference type="InterPro" id="IPR004045">
    <property type="entry name" value="Glutathione_S-Trfase_N"/>
</dbReference>
<dbReference type="OrthoDB" id="4951845at2759"/>
<dbReference type="PANTHER" id="PTHR42673">
    <property type="entry name" value="MALEYLACETOACETATE ISOMERASE"/>
    <property type="match status" value="1"/>
</dbReference>
<dbReference type="GO" id="GO:0006749">
    <property type="term" value="P:glutathione metabolic process"/>
    <property type="evidence" value="ECO:0007669"/>
    <property type="project" value="TreeGrafter"/>
</dbReference>
<dbReference type="InterPro" id="IPR036249">
    <property type="entry name" value="Thioredoxin-like_sf"/>
</dbReference>
<dbReference type="EMBL" id="ML210234">
    <property type="protein sequence ID" value="TFK22725.1"/>
    <property type="molecule type" value="Genomic_DNA"/>
</dbReference>
<dbReference type="SUPFAM" id="SSF52833">
    <property type="entry name" value="Thioredoxin-like"/>
    <property type="match status" value="1"/>
</dbReference>
<proteinExistence type="predicted"/>
<protein>
    <recommendedName>
        <fullName evidence="1">GST N-terminal domain-containing protein</fullName>
    </recommendedName>
</protein>
<evidence type="ECO:0000259" key="1">
    <source>
        <dbReference type="PROSITE" id="PS50404"/>
    </source>
</evidence>
<organism evidence="2 3">
    <name type="scientific">Coprinopsis marcescibilis</name>
    <name type="common">Agaric fungus</name>
    <name type="synonym">Psathyrella marcescibilis</name>
    <dbReference type="NCBI Taxonomy" id="230819"/>
    <lineage>
        <taxon>Eukaryota</taxon>
        <taxon>Fungi</taxon>
        <taxon>Dikarya</taxon>
        <taxon>Basidiomycota</taxon>
        <taxon>Agaricomycotina</taxon>
        <taxon>Agaricomycetes</taxon>
        <taxon>Agaricomycetidae</taxon>
        <taxon>Agaricales</taxon>
        <taxon>Agaricineae</taxon>
        <taxon>Psathyrellaceae</taxon>
        <taxon>Coprinopsis</taxon>
    </lineage>
</organism>
<dbReference type="Pfam" id="PF13409">
    <property type="entry name" value="GST_N_2"/>
    <property type="match status" value="1"/>
</dbReference>
<dbReference type="AlphaFoldDB" id="A0A5C3KRC9"/>
<keyword evidence="3" id="KW-1185">Reference proteome</keyword>
<evidence type="ECO:0000313" key="2">
    <source>
        <dbReference type="EMBL" id="TFK22725.1"/>
    </source>
</evidence>
<dbReference type="InterPro" id="IPR054416">
    <property type="entry name" value="GST_UstS-like_C"/>
</dbReference>
<dbReference type="GO" id="GO:0004364">
    <property type="term" value="F:glutathione transferase activity"/>
    <property type="evidence" value="ECO:0007669"/>
    <property type="project" value="TreeGrafter"/>
</dbReference>
<dbReference type="Proteomes" id="UP000307440">
    <property type="component" value="Unassembled WGS sequence"/>
</dbReference>
<accession>A0A5C3KRC9</accession>
<evidence type="ECO:0000313" key="3">
    <source>
        <dbReference type="Proteomes" id="UP000307440"/>
    </source>
</evidence>
<dbReference type="GO" id="GO:0016034">
    <property type="term" value="F:maleylacetoacetate isomerase activity"/>
    <property type="evidence" value="ECO:0007669"/>
    <property type="project" value="TreeGrafter"/>
</dbReference>
<dbReference type="PROSITE" id="PS50404">
    <property type="entry name" value="GST_NTER"/>
    <property type="match status" value="1"/>
</dbReference>
<dbReference type="Pfam" id="PF22041">
    <property type="entry name" value="GST_C_7"/>
    <property type="match status" value="1"/>
</dbReference>
<dbReference type="STRING" id="230819.A0A5C3KRC9"/>
<dbReference type="Gene3D" id="1.20.1050.10">
    <property type="match status" value="1"/>
</dbReference>
<name>A0A5C3KRC9_COPMA</name>
<reference evidence="2 3" key="1">
    <citation type="journal article" date="2019" name="Nat. Ecol. Evol.">
        <title>Megaphylogeny resolves global patterns of mushroom evolution.</title>
        <authorList>
            <person name="Varga T."/>
            <person name="Krizsan K."/>
            <person name="Foldi C."/>
            <person name="Dima B."/>
            <person name="Sanchez-Garcia M."/>
            <person name="Sanchez-Ramirez S."/>
            <person name="Szollosi G.J."/>
            <person name="Szarkandi J.G."/>
            <person name="Papp V."/>
            <person name="Albert L."/>
            <person name="Andreopoulos W."/>
            <person name="Angelini C."/>
            <person name="Antonin V."/>
            <person name="Barry K.W."/>
            <person name="Bougher N.L."/>
            <person name="Buchanan P."/>
            <person name="Buyck B."/>
            <person name="Bense V."/>
            <person name="Catcheside P."/>
            <person name="Chovatia M."/>
            <person name="Cooper J."/>
            <person name="Damon W."/>
            <person name="Desjardin D."/>
            <person name="Finy P."/>
            <person name="Geml J."/>
            <person name="Haridas S."/>
            <person name="Hughes K."/>
            <person name="Justo A."/>
            <person name="Karasinski D."/>
            <person name="Kautmanova I."/>
            <person name="Kiss B."/>
            <person name="Kocsube S."/>
            <person name="Kotiranta H."/>
            <person name="LaButti K.M."/>
            <person name="Lechner B.E."/>
            <person name="Liimatainen K."/>
            <person name="Lipzen A."/>
            <person name="Lukacs Z."/>
            <person name="Mihaltcheva S."/>
            <person name="Morgado L.N."/>
            <person name="Niskanen T."/>
            <person name="Noordeloos M.E."/>
            <person name="Ohm R.A."/>
            <person name="Ortiz-Santana B."/>
            <person name="Ovrebo C."/>
            <person name="Racz N."/>
            <person name="Riley R."/>
            <person name="Savchenko A."/>
            <person name="Shiryaev A."/>
            <person name="Soop K."/>
            <person name="Spirin V."/>
            <person name="Szebenyi C."/>
            <person name="Tomsovsky M."/>
            <person name="Tulloss R.E."/>
            <person name="Uehling J."/>
            <person name="Grigoriev I.V."/>
            <person name="Vagvolgyi C."/>
            <person name="Papp T."/>
            <person name="Martin F.M."/>
            <person name="Miettinen O."/>
            <person name="Hibbett D.S."/>
            <person name="Nagy L.G."/>
        </authorList>
    </citation>
    <scope>NUCLEOTIDE SEQUENCE [LARGE SCALE GENOMIC DNA]</scope>
    <source>
        <strain evidence="2 3">CBS 121175</strain>
    </source>
</reference>
<feature type="domain" description="GST N-terminal" evidence="1">
    <location>
        <begin position="8"/>
        <end position="99"/>
    </location>
</feature>
<dbReference type="Gene3D" id="3.40.30.10">
    <property type="entry name" value="Glutaredoxin"/>
    <property type="match status" value="1"/>
</dbReference>
<sequence>MITFYDISNNLRSPLPPSPYCWRTRLCLNYKQVKFSTEYVPYSNIATFAKEKGIPPTAVQPDGSPKYTLPAIYDSDKGTYISDSFKIAQYLDEKYPDTPRLVPEKTAALQAAWEAIYNPIHMKLVPLNVVKVLETLDPVSFEFAKKHVEGLFGRSWEAIVQAAEPDQAGWKDVEKDVALWLQYLDIRNATDRKGVWVIGSEFSFADSVIGGVFFSTKALWGEQSEQWKLVKNWSGGRWVEYIDSMEKYTAVV</sequence>